<dbReference type="OrthoDB" id="9763537at2"/>
<sequence length="719" mass="81611">MRPTIITILAFICFIVTNGQNSLKVDFRYAPDWHATSICLPDDTSKTLIGPEGQLLYDFGGKKFFAYANGEGFKTVFHILADEGMKFDSQKLYSPKVPIVETTATLDGLKIKQEAFAYSSAGLGYFGKKQNWQERKTAPREDIILTHISNNTNEIRIFNPMVVVNSEFKVSLDSSIITVNEDHHLFMSHQVKRVRQNLGEEKTLVEFSPTLLQPGETILFAAIYDNGKTSELAQQLKESPDKVIIELQKIRTDIINYWENNSPVPFGHISIPDQGIQDLIDASLRNIWQAREILDGKYSFQVGPTCYRGLWIVDGSFLLETSAMVDKGSDARDGIEYMLSFQQPNGKFGKLNPTFWKENGIVLWTCVRHAMLTQDKDWLRSIWPQLRKTVGFIKEMRKMTLENDILLDDGLIPPGEIDGGLGGGKDKGEYTNIYWNLLGFKAIVQAAEWIGENDDAREWQREYDDFYATFQKAAHRDMVTDTYGNRYLPIPMDPKYHSLPQRAQWAFCQGVYPGQLFSQNDPIAKGTMDMLHTTLQEGMVMGTGWIIDGIWNYFAGFYGHACLWMGEGDRAVKSLYAFANHASHLLAWREEHNPRDLPRHFVGDMPHNWASAEFIRLAVHLLAIDRGNELHLFEGLPKEWVQAGMETSLKDIATPFGKLSFNLKVDEDGKSAMLKIEPLSDPSCDKIVVHQKGWALDGEASIIELDPSKKQSIKIEIKQ</sequence>
<organism evidence="1 2">
    <name type="scientific">Maribellus luteus</name>
    <dbReference type="NCBI Taxonomy" id="2305463"/>
    <lineage>
        <taxon>Bacteria</taxon>
        <taxon>Pseudomonadati</taxon>
        <taxon>Bacteroidota</taxon>
        <taxon>Bacteroidia</taxon>
        <taxon>Marinilabiliales</taxon>
        <taxon>Prolixibacteraceae</taxon>
        <taxon>Maribellus</taxon>
    </lineage>
</organism>
<dbReference type="InterPro" id="IPR008928">
    <property type="entry name" value="6-hairpin_glycosidase_sf"/>
</dbReference>
<evidence type="ECO:0000313" key="1">
    <source>
        <dbReference type="EMBL" id="RIJ50828.1"/>
    </source>
</evidence>
<dbReference type="Gene3D" id="1.50.10.10">
    <property type="match status" value="1"/>
</dbReference>
<proteinExistence type="predicted"/>
<dbReference type="SUPFAM" id="SSF48208">
    <property type="entry name" value="Six-hairpin glycosidases"/>
    <property type="match status" value="1"/>
</dbReference>
<gene>
    <name evidence="1" type="ORF">D1614_02590</name>
</gene>
<name>A0A399T4U3_9BACT</name>
<keyword evidence="2" id="KW-1185">Reference proteome</keyword>
<reference evidence="1 2" key="1">
    <citation type="submission" date="2018-08" db="EMBL/GenBank/DDBJ databases">
        <title>Pallidiluteibacterium maritimus gen. nov., sp. nov., isolated from coastal sediment.</title>
        <authorList>
            <person name="Zhou L.Y."/>
        </authorList>
    </citation>
    <scope>NUCLEOTIDE SEQUENCE [LARGE SCALE GENOMIC DNA]</scope>
    <source>
        <strain evidence="1 2">XSD2</strain>
    </source>
</reference>
<protein>
    <recommendedName>
        <fullName evidence="3">Alpha-L-rhamnosidase six-hairpin glycosidase domain-containing protein</fullName>
    </recommendedName>
</protein>
<dbReference type="GO" id="GO:0005975">
    <property type="term" value="P:carbohydrate metabolic process"/>
    <property type="evidence" value="ECO:0007669"/>
    <property type="project" value="InterPro"/>
</dbReference>
<accession>A0A399T4U3</accession>
<comment type="caution">
    <text evidence="1">The sequence shown here is derived from an EMBL/GenBank/DDBJ whole genome shotgun (WGS) entry which is preliminary data.</text>
</comment>
<evidence type="ECO:0008006" key="3">
    <source>
        <dbReference type="Google" id="ProtNLM"/>
    </source>
</evidence>
<dbReference type="InterPro" id="IPR012341">
    <property type="entry name" value="6hp_glycosidase-like_sf"/>
</dbReference>
<dbReference type="EMBL" id="QWGR01000001">
    <property type="protein sequence ID" value="RIJ50828.1"/>
    <property type="molecule type" value="Genomic_DNA"/>
</dbReference>
<dbReference type="RefSeq" id="WP_119436297.1">
    <property type="nucleotide sequence ID" value="NZ_QWGR01000001.1"/>
</dbReference>
<evidence type="ECO:0000313" key="2">
    <source>
        <dbReference type="Proteomes" id="UP000265926"/>
    </source>
</evidence>
<dbReference type="Proteomes" id="UP000265926">
    <property type="component" value="Unassembled WGS sequence"/>
</dbReference>
<dbReference type="AlphaFoldDB" id="A0A399T4U3"/>